<proteinExistence type="predicted"/>
<evidence type="ECO:0000313" key="2">
    <source>
        <dbReference type="Proteomes" id="UP001154282"/>
    </source>
</evidence>
<reference evidence="1" key="1">
    <citation type="submission" date="2022-08" db="EMBL/GenBank/DDBJ databases">
        <authorList>
            <person name="Gutierrez-Valencia J."/>
        </authorList>
    </citation>
    <scope>NUCLEOTIDE SEQUENCE</scope>
</reference>
<evidence type="ECO:0000313" key="1">
    <source>
        <dbReference type="EMBL" id="CAI0453747.1"/>
    </source>
</evidence>
<dbReference type="Proteomes" id="UP001154282">
    <property type="component" value="Unassembled WGS sequence"/>
</dbReference>
<gene>
    <name evidence="1" type="ORF">LITE_LOCUS31716</name>
</gene>
<protein>
    <submittedName>
        <fullName evidence="1">Uncharacterized protein</fullName>
    </submittedName>
</protein>
<dbReference type="AlphaFoldDB" id="A0AAV0N5T8"/>
<keyword evidence="2" id="KW-1185">Reference proteome</keyword>
<organism evidence="1 2">
    <name type="scientific">Linum tenue</name>
    <dbReference type="NCBI Taxonomy" id="586396"/>
    <lineage>
        <taxon>Eukaryota</taxon>
        <taxon>Viridiplantae</taxon>
        <taxon>Streptophyta</taxon>
        <taxon>Embryophyta</taxon>
        <taxon>Tracheophyta</taxon>
        <taxon>Spermatophyta</taxon>
        <taxon>Magnoliopsida</taxon>
        <taxon>eudicotyledons</taxon>
        <taxon>Gunneridae</taxon>
        <taxon>Pentapetalae</taxon>
        <taxon>rosids</taxon>
        <taxon>fabids</taxon>
        <taxon>Malpighiales</taxon>
        <taxon>Linaceae</taxon>
        <taxon>Linum</taxon>
    </lineage>
</organism>
<comment type="caution">
    <text evidence="1">The sequence shown here is derived from an EMBL/GenBank/DDBJ whole genome shotgun (WGS) entry which is preliminary data.</text>
</comment>
<dbReference type="EMBL" id="CAMGYJ010000008">
    <property type="protein sequence ID" value="CAI0453747.1"/>
    <property type="molecule type" value="Genomic_DNA"/>
</dbReference>
<accession>A0AAV0N5T8</accession>
<name>A0AAV0N5T8_9ROSI</name>
<sequence length="80" mass="8999">MTSKRPITLAAIFYPILLSVWRTERRKRNLFFDTTRRPRERSDGGGEGSTAVYAVMKIDGGRGKIGFLMHVDLGGFPIVI</sequence>